<name>Q0UYL7_PHANO</name>
<evidence type="ECO:0000313" key="2">
    <source>
        <dbReference type="Proteomes" id="UP000001055"/>
    </source>
</evidence>
<evidence type="ECO:0000313" key="1">
    <source>
        <dbReference type="EMBL" id="EAT89878.1"/>
    </source>
</evidence>
<dbReference type="InParanoid" id="Q0UYL7"/>
<dbReference type="GeneID" id="5970585"/>
<reference evidence="2" key="1">
    <citation type="journal article" date="2007" name="Plant Cell">
        <title>Dothideomycete-plant interactions illuminated by genome sequencing and EST analysis of the wheat pathogen Stagonospora nodorum.</title>
        <authorList>
            <person name="Hane J.K."/>
            <person name="Lowe R.G."/>
            <person name="Solomon P.S."/>
            <person name="Tan K.C."/>
            <person name="Schoch C.L."/>
            <person name="Spatafora J.W."/>
            <person name="Crous P.W."/>
            <person name="Kodira C."/>
            <person name="Birren B.W."/>
            <person name="Galagan J.E."/>
            <person name="Torriani S.F."/>
            <person name="McDonald B.A."/>
            <person name="Oliver R.P."/>
        </authorList>
    </citation>
    <scope>NUCLEOTIDE SEQUENCE [LARGE SCALE GENOMIC DNA]</scope>
    <source>
        <strain evidence="2">SN15 / ATCC MYA-4574 / FGSC 10173</strain>
    </source>
</reference>
<protein>
    <submittedName>
        <fullName evidence="1">Uncharacterized protein</fullName>
    </submittedName>
</protein>
<accession>Q0UYL7</accession>
<proteinExistence type="predicted"/>
<dbReference type="EMBL" id="CH445328">
    <property type="protein sequence ID" value="EAT89878.1"/>
    <property type="molecule type" value="Genomic_DNA"/>
</dbReference>
<dbReference type="RefSeq" id="XP_001793728.1">
    <property type="nucleotide sequence ID" value="XM_001793676.1"/>
</dbReference>
<sequence>MCAPWCGIARRVCQRPMARLRTTRRACALDRDRHQLPTFEPTAPGPTKGSESFVVQELLVITSFLP</sequence>
<dbReference type="AlphaFoldDB" id="Q0UYL7"/>
<dbReference type="Proteomes" id="UP000001055">
    <property type="component" value="Unassembled WGS sequence"/>
</dbReference>
<organism evidence="1 2">
    <name type="scientific">Phaeosphaeria nodorum (strain SN15 / ATCC MYA-4574 / FGSC 10173)</name>
    <name type="common">Glume blotch fungus</name>
    <name type="synonym">Parastagonospora nodorum</name>
    <dbReference type="NCBI Taxonomy" id="321614"/>
    <lineage>
        <taxon>Eukaryota</taxon>
        <taxon>Fungi</taxon>
        <taxon>Dikarya</taxon>
        <taxon>Ascomycota</taxon>
        <taxon>Pezizomycotina</taxon>
        <taxon>Dothideomycetes</taxon>
        <taxon>Pleosporomycetidae</taxon>
        <taxon>Pleosporales</taxon>
        <taxon>Pleosporineae</taxon>
        <taxon>Phaeosphaeriaceae</taxon>
        <taxon>Parastagonospora</taxon>
    </lineage>
</organism>
<gene>
    <name evidence="1" type="ORF">SNOG_03147</name>
</gene>
<dbReference type="HOGENOM" id="CLU_2832007_0_0_1"/>
<dbReference type="KEGG" id="pno:SNOG_03147"/>